<dbReference type="EMBL" id="CM001022">
    <property type="protein sequence ID" value="EFQ22562.1"/>
    <property type="molecule type" value="Genomic_DNA"/>
</dbReference>
<dbReference type="GO" id="GO:0016740">
    <property type="term" value="F:transferase activity"/>
    <property type="evidence" value="ECO:0007669"/>
    <property type="project" value="UniProtKB-KW"/>
</dbReference>
<dbReference type="AlphaFoldDB" id="E3CWQ7"/>
<proteinExistence type="predicted"/>
<accession>E3CWQ7</accession>
<dbReference type="Gene3D" id="1.20.120.680">
    <property type="entry name" value="Formiminotetrahydrofolate cyclodeaminase monomer, up-and-down helical bundle"/>
    <property type="match status" value="1"/>
</dbReference>
<dbReference type="eggNOG" id="COG3404">
    <property type="taxonomic scope" value="Bacteria"/>
</dbReference>
<evidence type="ECO:0000313" key="2">
    <source>
        <dbReference type="EMBL" id="EFQ22562.1"/>
    </source>
</evidence>
<organism evidence="2 3">
    <name type="scientific">Aminomonas paucivorans DSM 12260</name>
    <dbReference type="NCBI Taxonomy" id="584708"/>
    <lineage>
        <taxon>Bacteria</taxon>
        <taxon>Thermotogati</taxon>
        <taxon>Synergistota</taxon>
        <taxon>Synergistia</taxon>
        <taxon>Synergistales</taxon>
        <taxon>Synergistaceae</taxon>
        <taxon>Aminomonas</taxon>
    </lineage>
</organism>
<dbReference type="STRING" id="584708.Apau_0125"/>
<dbReference type="Pfam" id="PF04961">
    <property type="entry name" value="FTCD_C"/>
    <property type="match status" value="1"/>
</dbReference>
<keyword evidence="2" id="KW-0808">Transferase</keyword>
<evidence type="ECO:0000313" key="3">
    <source>
        <dbReference type="Proteomes" id="UP000005096"/>
    </source>
</evidence>
<sequence length="189" mass="19768">MSLYSVLDKILDSRDATVGGGAASAVAGAMAAGLVGMVARLSLGKEYGLPDERYLALAEELDRLVRELTQGAQDDEKAFLGIKAAFALPKGTEEEKAQRRAAVETAAVGAATVPLQNGHRAARVLEICGELDGRSNPAAGSDIAAGTMLARMAVTDCALNVDANLPLIKTPGIHRDLEDRARSLKDRAK</sequence>
<dbReference type="Proteomes" id="UP000005096">
    <property type="component" value="Chromosome"/>
</dbReference>
<keyword evidence="3" id="KW-1185">Reference proteome</keyword>
<dbReference type="SUPFAM" id="SSF101262">
    <property type="entry name" value="Methenyltetrahydrofolate cyclohydrolase-like"/>
    <property type="match status" value="1"/>
</dbReference>
<evidence type="ECO:0000259" key="1">
    <source>
        <dbReference type="Pfam" id="PF04961"/>
    </source>
</evidence>
<dbReference type="OrthoDB" id="1699026at2"/>
<name>E3CWQ7_9BACT</name>
<dbReference type="InterPro" id="IPR036178">
    <property type="entry name" value="Formintransfe-cycloase-like_sf"/>
</dbReference>
<gene>
    <name evidence="2" type="ORF">Apau_0125</name>
</gene>
<dbReference type="RefSeq" id="WP_006299703.1">
    <property type="nucleotide sequence ID" value="NZ_CM001022.1"/>
</dbReference>
<protein>
    <submittedName>
        <fullName evidence="2">Formiminotransferase-cyclodeaminase</fullName>
    </submittedName>
</protein>
<dbReference type="PaxDb" id="584708-Apau_0125"/>
<dbReference type="InterPro" id="IPR007044">
    <property type="entry name" value="Cyclodeamin/CycHdrlase"/>
</dbReference>
<reference evidence="2 3" key="1">
    <citation type="journal article" date="2010" name="Stand. Genomic Sci.">
        <title>Non-contiguous finished genome sequence of Aminomonas paucivorans type strain (GLU-3).</title>
        <authorList>
            <person name="Pitluck S."/>
            <person name="Yasawong M."/>
            <person name="Held B."/>
            <person name="Lapidus A."/>
            <person name="Nolan M."/>
            <person name="Copeland A."/>
            <person name="Lucas S."/>
            <person name="Del Rio T.G."/>
            <person name="Tice H."/>
            <person name="Cheng J.F."/>
            <person name="Chertkov O."/>
            <person name="Goodwin L."/>
            <person name="Tapia R."/>
            <person name="Han C."/>
            <person name="Liolios K."/>
            <person name="Ivanova N."/>
            <person name="Mavromatis K."/>
            <person name="Ovchinnikova G."/>
            <person name="Pati A."/>
            <person name="Chen A."/>
            <person name="Palaniappan K."/>
            <person name="Land M."/>
            <person name="Hauser L."/>
            <person name="Chang Y.J."/>
            <person name="Jeffries C.D."/>
            <person name="Pukall R."/>
            <person name="Spring S."/>
            <person name="Rohde M."/>
            <person name="Sikorski J."/>
            <person name="Goker M."/>
            <person name="Woyke T."/>
            <person name="Bristow J."/>
            <person name="Eisen J.A."/>
            <person name="Markowitz V."/>
            <person name="Hugenholtz P."/>
            <person name="Kyrpides N.C."/>
            <person name="Klenk H.P."/>
        </authorList>
    </citation>
    <scope>NUCLEOTIDE SEQUENCE [LARGE SCALE GENOMIC DNA]</scope>
    <source>
        <strain evidence="2 3">DSM 12260</strain>
    </source>
</reference>
<dbReference type="HOGENOM" id="CLU_088419_1_0_0"/>
<feature type="domain" description="Cyclodeaminase/cyclohydrolase" evidence="1">
    <location>
        <begin position="10"/>
        <end position="182"/>
    </location>
</feature>